<dbReference type="PROSITE" id="PS00211">
    <property type="entry name" value="ABC_TRANSPORTER_1"/>
    <property type="match status" value="1"/>
</dbReference>
<dbReference type="PANTHER" id="PTHR43297:SF14">
    <property type="entry name" value="ATPASE AAA-TYPE CORE DOMAIN-CONTAINING PROTEIN"/>
    <property type="match status" value="1"/>
</dbReference>
<evidence type="ECO:0000313" key="12">
    <source>
        <dbReference type="EMBL" id="MBP2707580.1"/>
    </source>
</evidence>
<dbReference type="InterPro" id="IPR017871">
    <property type="entry name" value="ABC_transporter-like_CS"/>
</dbReference>
<dbReference type="Gene3D" id="3.40.50.300">
    <property type="entry name" value="P-loop containing nucleotide triphosphate hydrolases"/>
    <property type="match status" value="1"/>
</dbReference>
<comment type="similarity">
    <text evidence="2">Belongs to the ABC transporter superfamily.</text>
</comment>
<dbReference type="InterPro" id="IPR027417">
    <property type="entry name" value="P-loop_NTPase"/>
</dbReference>
<protein>
    <submittedName>
        <fullName evidence="12">ABC transporter ATP-binding protein</fullName>
    </submittedName>
</protein>
<gene>
    <name evidence="12" type="ORF">JOL79_27735</name>
</gene>
<feature type="domain" description="ABC transporter" evidence="11">
    <location>
        <begin position="2"/>
        <end position="243"/>
    </location>
</feature>
<evidence type="ECO:0000256" key="1">
    <source>
        <dbReference type="ARBA" id="ARBA00004202"/>
    </source>
</evidence>
<keyword evidence="9" id="KW-0472">Membrane</keyword>
<dbReference type="GO" id="GO:0005524">
    <property type="term" value="F:ATP binding"/>
    <property type="evidence" value="ECO:0007669"/>
    <property type="project" value="UniProtKB-KW"/>
</dbReference>
<comment type="caution">
    <text evidence="12">The sequence shown here is derived from an EMBL/GenBank/DDBJ whole genome shotgun (WGS) entry which is preliminary data.</text>
</comment>
<dbReference type="InterPro" id="IPR003593">
    <property type="entry name" value="AAA+_ATPase"/>
</dbReference>
<dbReference type="SMART" id="SM00382">
    <property type="entry name" value="AAA"/>
    <property type="match status" value="1"/>
</dbReference>
<keyword evidence="13" id="KW-1185">Reference proteome</keyword>
<accession>A0A940WUD5</accession>
<reference evidence="12" key="1">
    <citation type="submission" date="2021-02" db="EMBL/GenBank/DDBJ databases">
        <title>Draft genome sequence of Microbispora sp. RL4-1S isolated from rice leaves in Thailand.</title>
        <authorList>
            <person name="Muangham S."/>
            <person name="Duangmal K."/>
        </authorList>
    </citation>
    <scope>NUCLEOTIDE SEQUENCE</scope>
    <source>
        <strain evidence="12">RL4-1S</strain>
    </source>
</reference>
<keyword evidence="3" id="KW-0813">Transport</keyword>
<dbReference type="PANTHER" id="PTHR43297">
    <property type="entry name" value="OLIGOPEPTIDE TRANSPORT ATP-BINDING PROTEIN APPD"/>
    <property type="match status" value="1"/>
</dbReference>
<keyword evidence="7 12" id="KW-0067">ATP-binding</keyword>
<keyword evidence="4" id="KW-1003">Cell membrane</keyword>
<evidence type="ECO:0000256" key="7">
    <source>
        <dbReference type="ARBA" id="ARBA00022840"/>
    </source>
</evidence>
<keyword evidence="6" id="KW-0547">Nucleotide-binding</keyword>
<keyword evidence="8" id="KW-1278">Translocase</keyword>
<evidence type="ECO:0000256" key="2">
    <source>
        <dbReference type="ARBA" id="ARBA00005417"/>
    </source>
</evidence>
<feature type="compositionally biased region" description="Low complexity" evidence="10">
    <location>
        <begin position="258"/>
        <end position="271"/>
    </location>
</feature>
<dbReference type="GO" id="GO:0016887">
    <property type="term" value="F:ATP hydrolysis activity"/>
    <property type="evidence" value="ECO:0007669"/>
    <property type="project" value="InterPro"/>
</dbReference>
<evidence type="ECO:0000256" key="6">
    <source>
        <dbReference type="ARBA" id="ARBA00022741"/>
    </source>
</evidence>
<proteinExistence type="inferred from homology"/>
<evidence type="ECO:0000256" key="9">
    <source>
        <dbReference type="ARBA" id="ARBA00023136"/>
    </source>
</evidence>
<dbReference type="InterPro" id="IPR003439">
    <property type="entry name" value="ABC_transporter-like_ATP-bd"/>
</dbReference>
<evidence type="ECO:0000259" key="11">
    <source>
        <dbReference type="PROSITE" id="PS50893"/>
    </source>
</evidence>
<organism evidence="12 13">
    <name type="scientific">Microbispora oryzae</name>
    <dbReference type="NCBI Taxonomy" id="2806554"/>
    <lineage>
        <taxon>Bacteria</taxon>
        <taxon>Bacillati</taxon>
        <taxon>Actinomycetota</taxon>
        <taxon>Actinomycetes</taxon>
        <taxon>Streptosporangiales</taxon>
        <taxon>Streptosporangiaceae</taxon>
        <taxon>Microbispora</taxon>
    </lineage>
</organism>
<sequence length="280" mass="28851">MVAIRDLTVRIGDRVIASMPELDVAAGECVAIVGESGSGKTTTLLATLGLVHGAGITGAITVTGVDVTSARPAELRGLRGSRAALVMQSPQAALNPVMRLGTLMRRALARHGVRGAEARGRAEEAVRAVLLDPAILSRYPHQVSGGQAQRFAIALALALGAEILLADEPTSALDVTVQAEVVAVLRRLRDERGLAVLLVSHDLALVSTIADRVVVMRDGAVVESGPAAEVFARPRDAYTRELIAAVPRLPGDGETARDANGATGAADTVGADGSGDEEGR</sequence>
<comment type="subcellular location">
    <subcellularLocation>
        <location evidence="1">Cell membrane</location>
        <topology evidence="1">Peripheral membrane protein</topology>
    </subcellularLocation>
</comment>
<evidence type="ECO:0000313" key="13">
    <source>
        <dbReference type="Proteomes" id="UP000674234"/>
    </source>
</evidence>
<evidence type="ECO:0000256" key="5">
    <source>
        <dbReference type="ARBA" id="ARBA00022519"/>
    </source>
</evidence>
<feature type="region of interest" description="Disordered" evidence="10">
    <location>
        <begin position="249"/>
        <end position="280"/>
    </location>
</feature>
<dbReference type="PROSITE" id="PS50893">
    <property type="entry name" value="ABC_TRANSPORTER_2"/>
    <property type="match status" value="1"/>
</dbReference>
<dbReference type="Pfam" id="PF00005">
    <property type="entry name" value="ABC_tran"/>
    <property type="match status" value="1"/>
</dbReference>
<keyword evidence="5" id="KW-0997">Cell inner membrane</keyword>
<dbReference type="AlphaFoldDB" id="A0A940WUD5"/>
<dbReference type="SUPFAM" id="SSF52540">
    <property type="entry name" value="P-loop containing nucleoside triphosphate hydrolases"/>
    <property type="match status" value="1"/>
</dbReference>
<evidence type="ECO:0000256" key="4">
    <source>
        <dbReference type="ARBA" id="ARBA00022475"/>
    </source>
</evidence>
<dbReference type="InterPro" id="IPR050388">
    <property type="entry name" value="ABC_Ni/Peptide_Import"/>
</dbReference>
<evidence type="ECO:0000256" key="8">
    <source>
        <dbReference type="ARBA" id="ARBA00022967"/>
    </source>
</evidence>
<evidence type="ECO:0000256" key="10">
    <source>
        <dbReference type="SAM" id="MobiDB-lite"/>
    </source>
</evidence>
<dbReference type="GO" id="GO:0005886">
    <property type="term" value="C:plasma membrane"/>
    <property type="evidence" value="ECO:0007669"/>
    <property type="project" value="UniProtKB-SubCell"/>
</dbReference>
<name>A0A940WUD5_9ACTN</name>
<dbReference type="Proteomes" id="UP000674234">
    <property type="component" value="Unassembled WGS sequence"/>
</dbReference>
<dbReference type="EMBL" id="JAFCNB010000021">
    <property type="protein sequence ID" value="MBP2707580.1"/>
    <property type="molecule type" value="Genomic_DNA"/>
</dbReference>
<evidence type="ECO:0000256" key="3">
    <source>
        <dbReference type="ARBA" id="ARBA00022448"/>
    </source>
</evidence>